<proteinExistence type="predicted"/>
<reference evidence="1" key="1">
    <citation type="submission" date="2019-11" db="EMBL/GenBank/DDBJ databases">
        <authorList>
            <person name="Feng L."/>
        </authorList>
    </citation>
    <scope>NUCLEOTIDE SEQUENCE</scope>
    <source>
        <strain evidence="1">PmerdaeLFYP103</strain>
    </source>
</reference>
<gene>
    <name evidence="1" type="ORF">PMLFYP103_02985</name>
</gene>
<dbReference type="EMBL" id="CACRUV010000039">
    <property type="protein sequence ID" value="VYU64043.1"/>
    <property type="molecule type" value="Genomic_DNA"/>
</dbReference>
<protein>
    <submittedName>
        <fullName evidence="1">Uncharacterized protein</fullName>
    </submittedName>
</protein>
<sequence>MSNQEFTYLQPHTHQAFKRIVRSRTSYVQKRTDMFPTTPKIN</sequence>
<accession>A0A6N3GJ49</accession>
<name>A0A6N3GJ49_9BACT</name>
<dbReference type="AlphaFoldDB" id="A0A6N3GJ49"/>
<evidence type="ECO:0000313" key="1">
    <source>
        <dbReference type="EMBL" id="VYU64043.1"/>
    </source>
</evidence>
<organism evidence="1">
    <name type="scientific">Parabacteroides merdae</name>
    <dbReference type="NCBI Taxonomy" id="46503"/>
    <lineage>
        <taxon>Bacteria</taxon>
        <taxon>Pseudomonadati</taxon>
        <taxon>Bacteroidota</taxon>
        <taxon>Bacteroidia</taxon>
        <taxon>Bacteroidales</taxon>
        <taxon>Tannerellaceae</taxon>
        <taxon>Parabacteroides</taxon>
    </lineage>
</organism>